<protein>
    <recommendedName>
        <fullName evidence="1">HD/PDEase domain-containing protein</fullName>
    </recommendedName>
</protein>
<dbReference type="SMART" id="SM00471">
    <property type="entry name" value="HDc"/>
    <property type="match status" value="1"/>
</dbReference>
<dbReference type="Pfam" id="PF01966">
    <property type="entry name" value="HD"/>
    <property type="match status" value="1"/>
</dbReference>
<reference evidence="2 3" key="1">
    <citation type="submission" date="2018-02" db="EMBL/GenBank/DDBJ databases">
        <title>Jeotgalibacillus proteolyticum sp. nov. a protease producing bacterium isolated from ocean sediments of Laizhou Bay.</title>
        <authorList>
            <person name="Li Y."/>
        </authorList>
    </citation>
    <scope>NUCLEOTIDE SEQUENCE [LARGE SCALE GENOMIC DNA]</scope>
    <source>
        <strain evidence="2 3">22-7</strain>
    </source>
</reference>
<evidence type="ECO:0000313" key="2">
    <source>
        <dbReference type="EMBL" id="PPA71010.1"/>
    </source>
</evidence>
<dbReference type="GO" id="GO:0008832">
    <property type="term" value="F:dGTPase activity"/>
    <property type="evidence" value="ECO:0007669"/>
    <property type="project" value="TreeGrafter"/>
</dbReference>
<accession>A0A2S5GDC9</accession>
<dbReference type="CDD" id="cd00077">
    <property type="entry name" value="HDc"/>
    <property type="match status" value="1"/>
</dbReference>
<dbReference type="InterPro" id="IPR006674">
    <property type="entry name" value="HD_domain"/>
</dbReference>
<dbReference type="InterPro" id="IPR050135">
    <property type="entry name" value="dGTPase-like"/>
</dbReference>
<dbReference type="FunFam" id="1.10.3210.10:FF:000026">
    <property type="entry name" value="Metal-dependent phosphohydrolase"/>
    <property type="match status" value="1"/>
</dbReference>
<sequence>MKLTDWLYGSFNVEPVLEDLILSDAVQRLKGVYQGGASVWVNEKWNVTRYGHSIGVMLLIRKMGGSLKEQIAGLLHDVSHTAFSHVVDAALENQEENYHEAIFSDYIKKTSIPAILRKYQFDPHDVLGDDSRWSILERPAPELCADRVDYTLRDMTVYSIISLEEAHSFLESLIIHEGKMTLKNVESAEWFVRTYYQEVIGFFMNPLNVYGNTLLAEILKKALGKQILSRSDLLGTDEEVMGILKQSSDSEIKALLGRLRRDVRIVTGNKGGGFHQKMKLRLIDPPVLVNGKAVPASSLSSNVKEIKQKTREKAIEGVSVNVTSAG</sequence>
<evidence type="ECO:0000313" key="3">
    <source>
        <dbReference type="Proteomes" id="UP000239047"/>
    </source>
</evidence>
<keyword evidence="3" id="KW-1185">Reference proteome</keyword>
<dbReference type="PANTHER" id="PTHR11373">
    <property type="entry name" value="DEOXYNUCLEOSIDE TRIPHOSPHATE TRIPHOSPHOHYDROLASE"/>
    <property type="match status" value="1"/>
</dbReference>
<dbReference type="AlphaFoldDB" id="A0A2S5GDC9"/>
<dbReference type="InterPro" id="IPR003607">
    <property type="entry name" value="HD/PDEase_dom"/>
</dbReference>
<dbReference type="RefSeq" id="WP_104057759.1">
    <property type="nucleotide sequence ID" value="NZ_PREZ01000003.1"/>
</dbReference>
<dbReference type="Gene3D" id="1.10.3210.10">
    <property type="entry name" value="Hypothetical protein af1432"/>
    <property type="match status" value="1"/>
</dbReference>
<feature type="domain" description="HD/PDEase" evidence="1">
    <location>
        <begin position="45"/>
        <end position="160"/>
    </location>
</feature>
<dbReference type="GO" id="GO:0006203">
    <property type="term" value="P:dGTP catabolic process"/>
    <property type="evidence" value="ECO:0007669"/>
    <property type="project" value="TreeGrafter"/>
</dbReference>
<dbReference type="EMBL" id="PREZ01000003">
    <property type="protein sequence ID" value="PPA71010.1"/>
    <property type="molecule type" value="Genomic_DNA"/>
</dbReference>
<organism evidence="2 3">
    <name type="scientific">Jeotgalibacillus proteolyticus</name>
    <dbReference type="NCBI Taxonomy" id="2082395"/>
    <lineage>
        <taxon>Bacteria</taxon>
        <taxon>Bacillati</taxon>
        <taxon>Bacillota</taxon>
        <taxon>Bacilli</taxon>
        <taxon>Bacillales</taxon>
        <taxon>Caryophanaceae</taxon>
        <taxon>Jeotgalibacillus</taxon>
    </lineage>
</organism>
<gene>
    <name evidence="2" type="ORF">C4B60_09525</name>
</gene>
<proteinExistence type="predicted"/>
<comment type="caution">
    <text evidence="2">The sequence shown here is derived from an EMBL/GenBank/DDBJ whole genome shotgun (WGS) entry which is preliminary data.</text>
</comment>
<dbReference type="OrthoDB" id="9814017at2"/>
<evidence type="ECO:0000259" key="1">
    <source>
        <dbReference type="SMART" id="SM00471"/>
    </source>
</evidence>
<name>A0A2S5GDC9_9BACL</name>
<dbReference type="Proteomes" id="UP000239047">
    <property type="component" value="Unassembled WGS sequence"/>
</dbReference>
<dbReference type="PANTHER" id="PTHR11373:SF41">
    <property type="entry name" value="METAL-DEPENDENT PHOSPHOHYDROLASE"/>
    <property type="match status" value="1"/>
</dbReference>
<dbReference type="SUPFAM" id="SSF109604">
    <property type="entry name" value="HD-domain/PDEase-like"/>
    <property type="match status" value="1"/>
</dbReference>